<name>A0ABX4LPG2_9BACT</name>
<dbReference type="Pfam" id="PF10707">
    <property type="entry name" value="YrbL-PhoP_reg"/>
    <property type="match status" value="1"/>
</dbReference>
<comment type="caution">
    <text evidence="1">The sequence shown here is derived from an EMBL/GenBank/DDBJ whole genome shotgun (WGS) entry which is preliminary data.</text>
</comment>
<dbReference type="InterPro" id="IPR019647">
    <property type="entry name" value="PhoP_reg_network_YrbL"/>
</dbReference>
<evidence type="ECO:0008006" key="3">
    <source>
        <dbReference type="Google" id="ProtNLM"/>
    </source>
</evidence>
<organism evidence="1 2">
    <name type="scientific">Malaciobacter canalis</name>
    <dbReference type="NCBI Taxonomy" id="1912871"/>
    <lineage>
        <taxon>Bacteria</taxon>
        <taxon>Pseudomonadati</taxon>
        <taxon>Campylobacterota</taxon>
        <taxon>Epsilonproteobacteria</taxon>
        <taxon>Campylobacterales</taxon>
        <taxon>Arcobacteraceae</taxon>
        <taxon>Malaciobacter</taxon>
    </lineage>
</organism>
<accession>A0ABX4LPG2</accession>
<sequence length="198" mass="23799">MIKLEDKFLFSKGSERACYNHPLEKDKIIKILYNKKYKSNQNYLEYKYYKKLKTKNVSFSHIARCYGFIETSKGNGLVFEKITDYNGNTSRTFRDILLDETLSYTEEKKLLNELEHYLLKNNILFADSTTVNLLCKEYQINKYKLIIIDGLGAKREGLKFRLYLMFNFYNKYKIIKQWKIFLKNIDKVKKKIKLNQQL</sequence>
<dbReference type="EMBL" id="NWVW01000007">
    <property type="protein sequence ID" value="PHO09815.1"/>
    <property type="molecule type" value="Genomic_DNA"/>
</dbReference>
<protein>
    <recommendedName>
        <fullName evidence="3">PhoP regulatory network protein YrbL</fullName>
    </recommendedName>
</protein>
<proteinExistence type="predicted"/>
<dbReference type="Proteomes" id="UP000221384">
    <property type="component" value="Unassembled WGS sequence"/>
</dbReference>
<gene>
    <name evidence="1" type="ORF">CPG37_07325</name>
</gene>
<evidence type="ECO:0000313" key="2">
    <source>
        <dbReference type="Proteomes" id="UP000221384"/>
    </source>
</evidence>
<reference evidence="1 2" key="1">
    <citation type="submission" date="2017-09" db="EMBL/GenBank/DDBJ databases">
        <authorList>
            <person name="Perez-Cataluna A."/>
            <person name="Figueras M.J."/>
            <person name="Salas-Masso N."/>
        </authorList>
    </citation>
    <scope>NUCLEOTIDE SEQUENCE [LARGE SCALE GENOMIC DNA]</scope>
    <source>
        <strain evidence="1 2">F138-33</strain>
    </source>
</reference>
<keyword evidence="2" id="KW-1185">Reference proteome</keyword>
<evidence type="ECO:0000313" key="1">
    <source>
        <dbReference type="EMBL" id="PHO09815.1"/>
    </source>
</evidence>
<dbReference type="RefSeq" id="WP_099334419.1">
    <property type="nucleotide sequence ID" value="NZ_CP042812.1"/>
</dbReference>